<dbReference type="EMBL" id="JABCKV010000090">
    <property type="protein sequence ID" value="KAG5643914.1"/>
    <property type="molecule type" value="Genomic_DNA"/>
</dbReference>
<evidence type="ECO:0000256" key="4">
    <source>
        <dbReference type="RuleBase" id="RU003345"/>
    </source>
</evidence>
<dbReference type="Pfam" id="PF00171">
    <property type="entry name" value="Aldedh"/>
    <property type="match status" value="1"/>
</dbReference>
<evidence type="ECO:0000256" key="1">
    <source>
        <dbReference type="ARBA" id="ARBA00009986"/>
    </source>
</evidence>
<evidence type="ECO:0000256" key="3">
    <source>
        <dbReference type="PROSITE-ProRule" id="PRU10007"/>
    </source>
</evidence>
<sequence>MAEIQTTIAPHTQAPYVQRTYPATADLDAAIACAAQAQKPWAQVPLESRIQIGRRFIEEFKKLGEDVATELTAQMGRPITQSPGEIRGLVERATYMLDIAPQALADVSLTDTDKPGFRRFIRRVPIGVVLIVAPWNFPYLTAINALLPALLAGNTVLLKPSPQTPLTAERLADAFTAAGLPENVLTVLHLTPELTKRAVQDPRVQFVSFTGSVQGGRAVEQAAVAAQGFKGVALELGGKDPAYVREDADLEYTVGELVDGAFFNSGQSCCSIERIYVHEKVYDEFVKRFVEITKTYRLGDPTDPNTNLGPVVSVASAERVRRQVTDAVEKGAQVLIEEELFVAAKP</sequence>
<dbReference type="Gene3D" id="3.40.309.10">
    <property type="entry name" value="Aldehyde Dehydrogenase, Chain A, domain 2"/>
    <property type="match status" value="1"/>
</dbReference>
<feature type="active site" evidence="3">
    <location>
        <position position="235"/>
    </location>
</feature>
<dbReference type="PANTHER" id="PTHR11699">
    <property type="entry name" value="ALDEHYDE DEHYDROGENASE-RELATED"/>
    <property type="match status" value="1"/>
</dbReference>
<organism evidence="6 7">
    <name type="scientific">Asterophora parasitica</name>
    <dbReference type="NCBI Taxonomy" id="117018"/>
    <lineage>
        <taxon>Eukaryota</taxon>
        <taxon>Fungi</taxon>
        <taxon>Dikarya</taxon>
        <taxon>Basidiomycota</taxon>
        <taxon>Agaricomycotina</taxon>
        <taxon>Agaricomycetes</taxon>
        <taxon>Agaricomycetidae</taxon>
        <taxon>Agaricales</taxon>
        <taxon>Tricholomatineae</taxon>
        <taxon>Lyophyllaceae</taxon>
        <taxon>Asterophora</taxon>
    </lineage>
</organism>
<protein>
    <recommendedName>
        <fullName evidence="5">Aldehyde dehydrogenase domain-containing protein</fullName>
    </recommendedName>
</protein>
<proteinExistence type="inferred from homology"/>
<dbReference type="GO" id="GO:0016620">
    <property type="term" value="F:oxidoreductase activity, acting on the aldehyde or oxo group of donors, NAD or NADP as acceptor"/>
    <property type="evidence" value="ECO:0007669"/>
    <property type="project" value="InterPro"/>
</dbReference>
<name>A0A9P7G4W1_9AGAR</name>
<reference evidence="6" key="1">
    <citation type="submission" date="2020-07" db="EMBL/GenBank/DDBJ databases">
        <authorList>
            <person name="Nieuwenhuis M."/>
            <person name="Van De Peppel L.J.J."/>
        </authorList>
    </citation>
    <scope>NUCLEOTIDE SEQUENCE</scope>
    <source>
        <strain evidence="6">AP01</strain>
        <tissue evidence="6">Mycelium</tissue>
    </source>
</reference>
<dbReference type="SUPFAM" id="SSF53720">
    <property type="entry name" value="ALDH-like"/>
    <property type="match status" value="1"/>
</dbReference>
<dbReference type="PROSITE" id="PS00687">
    <property type="entry name" value="ALDEHYDE_DEHYDR_GLU"/>
    <property type="match status" value="1"/>
</dbReference>
<dbReference type="InterPro" id="IPR016161">
    <property type="entry name" value="Ald_DH/histidinol_DH"/>
</dbReference>
<comment type="caution">
    <text evidence="6">The sequence shown here is derived from an EMBL/GenBank/DDBJ whole genome shotgun (WGS) entry which is preliminary data.</text>
</comment>
<reference evidence="6" key="2">
    <citation type="submission" date="2021-10" db="EMBL/GenBank/DDBJ databases">
        <title>Phylogenomics reveals ancestral predisposition of the termite-cultivated fungus Termitomyces towards a domesticated lifestyle.</title>
        <authorList>
            <person name="Auxier B."/>
            <person name="Grum-Grzhimaylo A."/>
            <person name="Cardenas M.E."/>
            <person name="Lodge J.D."/>
            <person name="Laessoe T."/>
            <person name="Pedersen O."/>
            <person name="Smith M.E."/>
            <person name="Kuyper T.W."/>
            <person name="Franco-Molano E.A."/>
            <person name="Baroni T.J."/>
            <person name="Aanen D.K."/>
        </authorList>
    </citation>
    <scope>NUCLEOTIDE SEQUENCE</scope>
    <source>
        <strain evidence="6">AP01</strain>
        <tissue evidence="6">Mycelium</tissue>
    </source>
</reference>
<evidence type="ECO:0000313" key="6">
    <source>
        <dbReference type="EMBL" id="KAG5643914.1"/>
    </source>
</evidence>
<dbReference type="InterPro" id="IPR016163">
    <property type="entry name" value="Ald_DH_C"/>
</dbReference>
<gene>
    <name evidence="6" type="ORF">DXG03_009486</name>
</gene>
<feature type="domain" description="Aldehyde dehydrogenase" evidence="5">
    <location>
        <begin position="6"/>
        <end position="338"/>
    </location>
</feature>
<comment type="similarity">
    <text evidence="1 4">Belongs to the aldehyde dehydrogenase family.</text>
</comment>
<dbReference type="Proteomes" id="UP000775547">
    <property type="component" value="Unassembled WGS sequence"/>
</dbReference>
<dbReference type="InterPro" id="IPR015590">
    <property type="entry name" value="Aldehyde_DH_dom"/>
</dbReference>
<dbReference type="InterPro" id="IPR029510">
    <property type="entry name" value="Ald_DH_CS_GLU"/>
</dbReference>
<keyword evidence="2 4" id="KW-0560">Oxidoreductase</keyword>
<evidence type="ECO:0000313" key="7">
    <source>
        <dbReference type="Proteomes" id="UP000775547"/>
    </source>
</evidence>
<dbReference type="AlphaFoldDB" id="A0A9P7G4W1"/>
<dbReference type="InterPro" id="IPR016162">
    <property type="entry name" value="Ald_DH_N"/>
</dbReference>
<evidence type="ECO:0000256" key="2">
    <source>
        <dbReference type="ARBA" id="ARBA00023002"/>
    </source>
</evidence>
<dbReference type="OrthoDB" id="310895at2759"/>
<accession>A0A9P7G4W1</accession>
<dbReference type="Gene3D" id="3.40.605.10">
    <property type="entry name" value="Aldehyde Dehydrogenase, Chain A, domain 1"/>
    <property type="match status" value="1"/>
</dbReference>
<evidence type="ECO:0000259" key="5">
    <source>
        <dbReference type="Pfam" id="PF00171"/>
    </source>
</evidence>
<keyword evidence="7" id="KW-1185">Reference proteome</keyword>